<dbReference type="RefSeq" id="WP_320182223.1">
    <property type="nucleotide sequence ID" value="NZ_CP138332.1"/>
</dbReference>
<protein>
    <recommendedName>
        <fullName evidence="4">DUF4374 domain-containing protein</fullName>
    </recommendedName>
</protein>
<proteinExistence type="predicted"/>
<reference evidence="3" key="1">
    <citation type="journal article" date="2019" name="Int. J. Syst. Evol. Microbiol.">
        <title>The Global Catalogue of Microorganisms (GCM) 10K type strain sequencing project: providing services to taxonomists for standard genome sequencing and annotation.</title>
        <authorList>
            <consortium name="The Broad Institute Genomics Platform"/>
            <consortium name="The Broad Institute Genome Sequencing Center for Infectious Disease"/>
            <person name="Wu L."/>
            <person name="Ma J."/>
        </authorList>
    </citation>
    <scope>NUCLEOTIDE SEQUENCE [LARGE SCALE GENOMIC DNA]</scope>
    <source>
        <strain evidence="3">KCTC 22814</strain>
    </source>
</reference>
<evidence type="ECO:0000256" key="1">
    <source>
        <dbReference type="SAM" id="SignalP"/>
    </source>
</evidence>
<sequence>MAKNRACHNFLLLITSFCLLSACSPRSDKQQPVDDFSASFSFYNLNKTGPNNFILTDRLDSLSQQREASIPSATFNREFILKGRSFFQLNYKTNQFVRYDLSERNTLAAWDSISLGKIGDVEHFIWKENTDTLMLFTVLRDQGSIGFMHIIDTKSMTLLQQQKLPLPKSISAGYDQLNIGVVNYDHEKLWVGYSYSKYLADGDYTTSDSMYFSTINMQTLSLKSTHSDARSTYPGGINTVQSYAAKNENGDLYFMSCPGIALGNKLDAPTAIFRKKKGDDALDPNYMINISQQIGNHAYGFWYLGNQQAIIRSEQKDKYTDFSNHHSTYQFEYYLVDLDNGTLHKLALPLDKGTRKENVIVDGDMVYFAIDDKDDNHAVWSYSIKSKKIQKTLTLSKSVDFIVRMDRIK</sequence>
<gene>
    <name evidence="2" type="ORF">ACFS7Y_18795</name>
</gene>
<organism evidence="2 3">
    <name type="scientific">Sphingobacterium bambusae</name>
    <dbReference type="NCBI Taxonomy" id="662858"/>
    <lineage>
        <taxon>Bacteria</taxon>
        <taxon>Pseudomonadati</taxon>
        <taxon>Bacteroidota</taxon>
        <taxon>Sphingobacteriia</taxon>
        <taxon>Sphingobacteriales</taxon>
        <taxon>Sphingobacteriaceae</taxon>
        <taxon>Sphingobacterium</taxon>
    </lineage>
</organism>
<evidence type="ECO:0000313" key="3">
    <source>
        <dbReference type="Proteomes" id="UP001597525"/>
    </source>
</evidence>
<dbReference type="Proteomes" id="UP001597525">
    <property type="component" value="Unassembled WGS sequence"/>
</dbReference>
<keyword evidence="1" id="KW-0732">Signal</keyword>
<evidence type="ECO:0000313" key="2">
    <source>
        <dbReference type="EMBL" id="MFD2969450.1"/>
    </source>
</evidence>
<feature type="signal peptide" evidence="1">
    <location>
        <begin position="1"/>
        <end position="22"/>
    </location>
</feature>
<accession>A0ABW6BIS9</accession>
<keyword evidence="3" id="KW-1185">Reference proteome</keyword>
<dbReference type="EMBL" id="JBHUPB010000012">
    <property type="protein sequence ID" value="MFD2969450.1"/>
    <property type="molecule type" value="Genomic_DNA"/>
</dbReference>
<dbReference type="PROSITE" id="PS51257">
    <property type="entry name" value="PROKAR_LIPOPROTEIN"/>
    <property type="match status" value="1"/>
</dbReference>
<comment type="caution">
    <text evidence="2">The sequence shown here is derived from an EMBL/GenBank/DDBJ whole genome shotgun (WGS) entry which is preliminary data.</text>
</comment>
<feature type="chain" id="PRO_5046716063" description="DUF4374 domain-containing protein" evidence="1">
    <location>
        <begin position="23"/>
        <end position="409"/>
    </location>
</feature>
<evidence type="ECO:0008006" key="4">
    <source>
        <dbReference type="Google" id="ProtNLM"/>
    </source>
</evidence>
<name>A0ABW6BIS9_9SPHI</name>
<dbReference type="SUPFAM" id="SSF82171">
    <property type="entry name" value="DPP6 N-terminal domain-like"/>
    <property type="match status" value="1"/>
</dbReference>